<dbReference type="Proteomes" id="UP001054902">
    <property type="component" value="Unassembled WGS sequence"/>
</dbReference>
<feature type="transmembrane region" description="Helical" evidence="2">
    <location>
        <begin position="290"/>
        <end position="316"/>
    </location>
</feature>
<name>A0AAD3CYP0_9STRA</name>
<comment type="caution">
    <text evidence="3">The sequence shown here is derived from an EMBL/GenBank/DDBJ whole genome shotgun (WGS) entry which is preliminary data.</text>
</comment>
<feature type="transmembrane region" description="Helical" evidence="2">
    <location>
        <begin position="510"/>
        <end position="529"/>
    </location>
</feature>
<organism evidence="3 4">
    <name type="scientific">Chaetoceros tenuissimus</name>
    <dbReference type="NCBI Taxonomy" id="426638"/>
    <lineage>
        <taxon>Eukaryota</taxon>
        <taxon>Sar</taxon>
        <taxon>Stramenopiles</taxon>
        <taxon>Ochrophyta</taxon>
        <taxon>Bacillariophyta</taxon>
        <taxon>Coscinodiscophyceae</taxon>
        <taxon>Chaetocerotophycidae</taxon>
        <taxon>Chaetocerotales</taxon>
        <taxon>Chaetocerotaceae</taxon>
        <taxon>Chaetoceros</taxon>
    </lineage>
</organism>
<keyword evidence="2" id="KW-0812">Transmembrane</keyword>
<sequence>MLREQLEKEEGQSDDDRVNYGSLTSTDPNIRKTSIASEYLSEASQSAFTGENVPNDDDENDDDISSEEEDDEDDDDDEDSEISYDDSSDDEETALLSRRKEKIKCQIFQPIRSLYVLIRDAVILITNTDDVWDSPAFEENQRDRSGSFQSISSGGTYQRRQIFARQMNDPPSLSSEEPRVTLSHKFVVFFWFLILAFFYGLERFSFKVLADRMGPFRLVVGGEIVLMMHALMAGSFVLLRWIFSRSNSKPTSKMAMLPISEIGFMAILDTVQLLLLTISGSHVAPTLTAIIVHVSIPMTTYINHVTGPNGCLYFLFKSSEGRRQESQNKNESNQTESSEKDETQNTQFLFGVILIFISTFLALTPAILTLAYPRLRRLIQYTDVMANRSAWNTILFFLAYIPGSISQVYKERTLASFAQPVDQELLNMLLSFFSAIFAFLVSPLFYPLQGFADLPTNPDEKSELNVNKWIQQYPSRDVSRNFRQGLQCFTGTLSDDIQIRGYPEECHCDFAYGFVMLHVFSIIVVSAAVSKICNAGAIKILHKGISAGIILSVVSLFFYQVFIDDVEYGVLPNIFHISCAAVLVIGSEIYHRVTLEVPSFETEYPPAELYDD</sequence>
<feature type="transmembrane region" description="Helical" evidence="2">
    <location>
        <begin position="390"/>
        <end position="409"/>
    </location>
</feature>
<feature type="transmembrane region" description="Helical" evidence="2">
    <location>
        <begin position="348"/>
        <end position="370"/>
    </location>
</feature>
<dbReference type="AlphaFoldDB" id="A0AAD3CYP0"/>
<feature type="region of interest" description="Disordered" evidence="1">
    <location>
        <begin position="323"/>
        <end position="342"/>
    </location>
</feature>
<evidence type="ECO:0000256" key="1">
    <source>
        <dbReference type="SAM" id="MobiDB-lite"/>
    </source>
</evidence>
<feature type="transmembrane region" description="Helical" evidence="2">
    <location>
        <begin position="255"/>
        <end position="278"/>
    </location>
</feature>
<protein>
    <submittedName>
        <fullName evidence="3">Uncharacterized protein</fullName>
    </submittedName>
</protein>
<feature type="transmembrane region" description="Helical" evidence="2">
    <location>
        <begin position="186"/>
        <end position="204"/>
    </location>
</feature>
<feature type="transmembrane region" description="Helical" evidence="2">
    <location>
        <begin position="568"/>
        <end position="586"/>
    </location>
</feature>
<dbReference type="EMBL" id="BLLK01000047">
    <property type="protein sequence ID" value="GFH54463.1"/>
    <property type="molecule type" value="Genomic_DNA"/>
</dbReference>
<proteinExistence type="predicted"/>
<evidence type="ECO:0000313" key="4">
    <source>
        <dbReference type="Proteomes" id="UP001054902"/>
    </source>
</evidence>
<feature type="compositionally biased region" description="Basic and acidic residues" evidence="1">
    <location>
        <begin position="1"/>
        <end position="18"/>
    </location>
</feature>
<feature type="region of interest" description="Disordered" evidence="1">
    <location>
        <begin position="1"/>
        <end position="93"/>
    </location>
</feature>
<evidence type="ECO:0000313" key="3">
    <source>
        <dbReference type="EMBL" id="GFH54463.1"/>
    </source>
</evidence>
<evidence type="ECO:0000256" key="2">
    <source>
        <dbReference type="SAM" id="Phobius"/>
    </source>
</evidence>
<feature type="compositionally biased region" description="Polar residues" evidence="1">
    <location>
        <begin position="21"/>
        <end position="49"/>
    </location>
</feature>
<feature type="transmembrane region" description="Helical" evidence="2">
    <location>
        <begin position="224"/>
        <end position="243"/>
    </location>
</feature>
<feature type="transmembrane region" description="Helical" evidence="2">
    <location>
        <begin position="429"/>
        <end position="448"/>
    </location>
</feature>
<keyword evidence="2" id="KW-1133">Transmembrane helix</keyword>
<accession>A0AAD3CYP0</accession>
<feature type="transmembrane region" description="Helical" evidence="2">
    <location>
        <begin position="541"/>
        <end position="562"/>
    </location>
</feature>
<feature type="compositionally biased region" description="Acidic residues" evidence="1">
    <location>
        <begin position="54"/>
        <end position="93"/>
    </location>
</feature>
<gene>
    <name evidence="3" type="ORF">CTEN210_10939</name>
</gene>
<keyword evidence="4" id="KW-1185">Reference proteome</keyword>
<reference evidence="3 4" key="1">
    <citation type="journal article" date="2021" name="Sci. Rep.">
        <title>The genome of the diatom Chaetoceros tenuissimus carries an ancient integrated fragment of an extant virus.</title>
        <authorList>
            <person name="Hongo Y."/>
            <person name="Kimura K."/>
            <person name="Takaki Y."/>
            <person name="Yoshida Y."/>
            <person name="Baba S."/>
            <person name="Kobayashi G."/>
            <person name="Nagasaki K."/>
            <person name="Hano T."/>
            <person name="Tomaru Y."/>
        </authorList>
    </citation>
    <scope>NUCLEOTIDE SEQUENCE [LARGE SCALE GENOMIC DNA]</scope>
    <source>
        <strain evidence="3 4">NIES-3715</strain>
    </source>
</reference>
<keyword evidence="2" id="KW-0472">Membrane</keyword>